<protein>
    <submittedName>
        <fullName evidence="1">Uncharacterized protein</fullName>
    </submittedName>
</protein>
<dbReference type="Proteomes" id="UP000594261">
    <property type="component" value="Chromosome 7"/>
</dbReference>
<keyword evidence="2" id="KW-1185">Reference proteome</keyword>
<dbReference type="EMBL" id="LRBV02000007">
    <property type="status" value="NOT_ANNOTATED_CDS"/>
    <property type="molecule type" value="Genomic_DNA"/>
</dbReference>
<proteinExistence type="predicted"/>
<reference evidence="1" key="2">
    <citation type="submission" date="2021-01" db="UniProtKB">
        <authorList>
            <consortium name="EnsemblPlants"/>
        </authorList>
    </citation>
    <scope>IDENTIFICATION</scope>
</reference>
<dbReference type="InParanoid" id="A0A7N2R7C2"/>
<organism evidence="1 2">
    <name type="scientific">Quercus lobata</name>
    <name type="common">Valley oak</name>
    <dbReference type="NCBI Taxonomy" id="97700"/>
    <lineage>
        <taxon>Eukaryota</taxon>
        <taxon>Viridiplantae</taxon>
        <taxon>Streptophyta</taxon>
        <taxon>Embryophyta</taxon>
        <taxon>Tracheophyta</taxon>
        <taxon>Spermatophyta</taxon>
        <taxon>Magnoliopsida</taxon>
        <taxon>eudicotyledons</taxon>
        <taxon>Gunneridae</taxon>
        <taxon>Pentapetalae</taxon>
        <taxon>rosids</taxon>
        <taxon>fabids</taxon>
        <taxon>Fagales</taxon>
        <taxon>Fagaceae</taxon>
        <taxon>Quercus</taxon>
    </lineage>
</organism>
<dbReference type="AlphaFoldDB" id="A0A7N2R7C2"/>
<evidence type="ECO:0000313" key="2">
    <source>
        <dbReference type="Proteomes" id="UP000594261"/>
    </source>
</evidence>
<dbReference type="Pfam" id="PF03140">
    <property type="entry name" value="DUF247"/>
    <property type="match status" value="1"/>
</dbReference>
<dbReference type="OMA" id="IAYENCP"/>
<dbReference type="PANTHER" id="PTHR31170">
    <property type="entry name" value="BNAC04G53230D PROTEIN"/>
    <property type="match status" value="1"/>
</dbReference>
<dbReference type="InterPro" id="IPR004158">
    <property type="entry name" value="DUF247_pln"/>
</dbReference>
<dbReference type="Gramene" id="QL07p007613:mrna">
    <property type="protein sequence ID" value="QL07p007613:mrna:CDS:1"/>
    <property type="gene ID" value="QL07p007613"/>
</dbReference>
<name>A0A7N2R7C2_QUELO</name>
<dbReference type="EnsemblPlants" id="QL07p007613:mrna">
    <property type="protein sequence ID" value="QL07p007613:mrna:CDS:1"/>
    <property type="gene ID" value="QL07p007613"/>
</dbReference>
<evidence type="ECO:0000313" key="1">
    <source>
        <dbReference type="EnsemblPlants" id="QL07p007613:mrna:CDS:1"/>
    </source>
</evidence>
<dbReference type="PANTHER" id="PTHR31170:SF25">
    <property type="entry name" value="BNAA09G04570D PROTEIN"/>
    <property type="match status" value="1"/>
</dbReference>
<reference evidence="1 2" key="1">
    <citation type="journal article" date="2016" name="G3 (Bethesda)">
        <title>First Draft Assembly and Annotation of the Genome of a California Endemic Oak Quercus lobata Nee (Fagaceae).</title>
        <authorList>
            <person name="Sork V.L."/>
            <person name="Fitz-Gibbon S.T."/>
            <person name="Puiu D."/>
            <person name="Crepeau M."/>
            <person name="Gugger P.F."/>
            <person name="Sherman R."/>
            <person name="Stevens K."/>
            <person name="Langley C.H."/>
            <person name="Pellegrini M."/>
            <person name="Salzberg S.L."/>
        </authorList>
    </citation>
    <scope>NUCLEOTIDE SEQUENCE [LARGE SCALE GENOMIC DNA]</scope>
    <source>
        <strain evidence="1 2">cv. SW786</strain>
    </source>
</reference>
<sequence>MICGHLGFLTSGFIFPDMFLLENQLPFTLLQVLLSFKYQENEGLRIIKKFLKMGFSGKLWIGDDKEEAGDENEQPPVHLVDLLQREISDFQHDQCSRFSNIWKSNWRRYHQDLTDYLESFRLANKLKESFRSVTELKARGIHFKPSKSVSLRDVDFKSHYVYGMLTLPPTYLYYQSQIFYTNLIAFELFSAPYNDLAVTTYISFLNSLIDNAEYVKELRSKRILIDDLGSDEEVLKMFKEIATYSTENTEIYQVVRDGIEKHYESKMKTWMAEIIHKYFTNPWAAIGLIIATSIIV</sequence>
<accession>A0A7N2R7C2</accession>